<feature type="transmembrane region" description="Helical" evidence="1">
    <location>
        <begin position="95"/>
        <end position="117"/>
    </location>
</feature>
<organism evidence="2 3">
    <name type="scientific">Nocardioides marinquilinus</name>
    <dbReference type="NCBI Taxonomy" id="1210400"/>
    <lineage>
        <taxon>Bacteria</taxon>
        <taxon>Bacillati</taxon>
        <taxon>Actinomycetota</taxon>
        <taxon>Actinomycetes</taxon>
        <taxon>Propionibacteriales</taxon>
        <taxon>Nocardioidaceae</taxon>
        <taxon>Nocardioides</taxon>
    </lineage>
</organism>
<proteinExistence type="predicted"/>
<keyword evidence="3" id="KW-1185">Reference proteome</keyword>
<reference evidence="3" key="1">
    <citation type="journal article" date="2019" name="Int. J. Syst. Evol. Microbiol.">
        <title>The Global Catalogue of Microorganisms (GCM) 10K type strain sequencing project: providing services to taxonomists for standard genome sequencing and annotation.</title>
        <authorList>
            <consortium name="The Broad Institute Genomics Platform"/>
            <consortium name="The Broad Institute Genome Sequencing Center for Infectious Disease"/>
            <person name="Wu L."/>
            <person name="Ma J."/>
        </authorList>
    </citation>
    <scope>NUCLEOTIDE SEQUENCE [LARGE SCALE GENOMIC DNA]</scope>
    <source>
        <strain evidence="3">JCM 18459</strain>
    </source>
</reference>
<dbReference type="EMBL" id="BAABKG010000003">
    <property type="protein sequence ID" value="GAA5149258.1"/>
    <property type="molecule type" value="Genomic_DNA"/>
</dbReference>
<evidence type="ECO:0000256" key="1">
    <source>
        <dbReference type="SAM" id="Phobius"/>
    </source>
</evidence>
<protein>
    <recommendedName>
        <fullName evidence="4">DUF4267 domain-containing protein</fullName>
    </recommendedName>
</protein>
<dbReference type="RefSeq" id="WP_345458687.1">
    <property type="nucleotide sequence ID" value="NZ_BAABKG010000003.1"/>
</dbReference>
<accession>A0ABP9PMS5</accession>
<keyword evidence="1" id="KW-0472">Membrane</keyword>
<keyword evidence="1" id="KW-1133">Transmembrane helix</keyword>
<dbReference type="Proteomes" id="UP001500221">
    <property type="component" value="Unassembled WGS sequence"/>
</dbReference>
<evidence type="ECO:0000313" key="2">
    <source>
        <dbReference type="EMBL" id="GAA5149258.1"/>
    </source>
</evidence>
<evidence type="ECO:0008006" key="4">
    <source>
        <dbReference type="Google" id="ProtNLM"/>
    </source>
</evidence>
<gene>
    <name evidence="2" type="ORF">GCM10023340_24300</name>
</gene>
<keyword evidence="1" id="KW-0812">Transmembrane</keyword>
<sequence>MNPVTALALGRIGVGVASLVNPQAVAATLGSSSADGSAALVTQWFGSREIALGAATLLASGGARTTLVLAGMAVDGSDAATAYAALGRGTLPREVGMAMVGIAAGAVAAGALGLRLVKRPPLVVAE</sequence>
<comment type="caution">
    <text evidence="2">The sequence shown here is derived from an EMBL/GenBank/DDBJ whole genome shotgun (WGS) entry which is preliminary data.</text>
</comment>
<name>A0ABP9PMS5_9ACTN</name>
<evidence type="ECO:0000313" key="3">
    <source>
        <dbReference type="Proteomes" id="UP001500221"/>
    </source>
</evidence>